<feature type="transmembrane region" description="Helical" evidence="7">
    <location>
        <begin position="275"/>
        <end position="301"/>
    </location>
</feature>
<gene>
    <name evidence="9" type="ORF">AFL01nite_24650</name>
</gene>
<evidence type="ECO:0000256" key="7">
    <source>
        <dbReference type="RuleBase" id="RU363032"/>
    </source>
</evidence>
<feature type="transmembrane region" description="Helical" evidence="7">
    <location>
        <begin position="230"/>
        <end position="255"/>
    </location>
</feature>
<name>A0A512HXG0_9ACTN</name>
<dbReference type="Pfam" id="PF00528">
    <property type="entry name" value="BPD_transp_1"/>
    <property type="match status" value="1"/>
</dbReference>
<evidence type="ECO:0000256" key="4">
    <source>
        <dbReference type="ARBA" id="ARBA00022692"/>
    </source>
</evidence>
<keyword evidence="5 7" id="KW-1133">Transmembrane helix</keyword>
<keyword evidence="10" id="KW-1185">Reference proteome</keyword>
<dbReference type="EMBL" id="BJZQ01000014">
    <property type="protein sequence ID" value="GEO90138.1"/>
    <property type="molecule type" value="Genomic_DNA"/>
</dbReference>
<comment type="subcellular location">
    <subcellularLocation>
        <location evidence="1 7">Cell membrane</location>
        <topology evidence="1 7">Multi-pass membrane protein</topology>
    </subcellularLocation>
</comment>
<dbReference type="CDD" id="cd06261">
    <property type="entry name" value="TM_PBP2"/>
    <property type="match status" value="1"/>
</dbReference>
<dbReference type="InterPro" id="IPR035906">
    <property type="entry name" value="MetI-like_sf"/>
</dbReference>
<dbReference type="SUPFAM" id="SSF161098">
    <property type="entry name" value="MetI-like"/>
    <property type="match status" value="1"/>
</dbReference>
<dbReference type="GO" id="GO:0055085">
    <property type="term" value="P:transmembrane transport"/>
    <property type="evidence" value="ECO:0007669"/>
    <property type="project" value="InterPro"/>
</dbReference>
<keyword evidence="4 7" id="KW-0812">Transmembrane</keyword>
<dbReference type="Proteomes" id="UP000321769">
    <property type="component" value="Unassembled WGS sequence"/>
</dbReference>
<dbReference type="InterPro" id="IPR045621">
    <property type="entry name" value="BPD_transp_1_N"/>
</dbReference>
<feature type="transmembrane region" description="Helical" evidence="7">
    <location>
        <begin position="132"/>
        <end position="155"/>
    </location>
</feature>
<dbReference type="Gene3D" id="1.10.3720.10">
    <property type="entry name" value="MetI-like"/>
    <property type="match status" value="1"/>
</dbReference>
<accession>A0A512HXG0</accession>
<feature type="transmembrane region" description="Helical" evidence="7">
    <location>
        <begin position="101"/>
        <end position="120"/>
    </location>
</feature>
<evidence type="ECO:0000256" key="2">
    <source>
        <dbReference type="ARBA" id="ARBA00022448"/>
    </source>
</evidence>
<evidence type="ECO:0000259" key="8">
    <source>
        <dbReference type="PROSITE" id="PS50928"/>
    </source>
</evidence>
<dbReference type="PANTHER" id="PTHR43163:SF7">
    <property type="entry name" value="DIPEPTIDE-TRANSPORT INTEGRAL MEMBRANE PROTEIN ABC TRANSPORTER DPPB-RELATED"/>
    <property type="match status" value="1"/>
</dbReference>
<dbReference type="OrthoDB" id="147688at2"/>
<evidence type="ECO:0000256" key="1">
    <source>
        <dbReference type="ARBA" id="ARBA00004651"/>
    </source>
</evidence>
<evidence type="ECO:0000256" key="5">
    <source>
        <dbReference type="ARBA" id="ARBA00022989"/>
    </source>
</evidence>
<dbReference type="InterPro" id="IPR000515">
    <property type="entry name" value="MetI-like"/>
</dbReference>
<keyword evidence="6 7" id="KW-0472">Membrane</keyword>
<protein>
    <submittedName>
        <fullName evidence="9">ABC transporter permease</fullName>
    </submittedName>
</protein>
<dbReference type="PROSITE" id="PS50928">
    <property type="entry name" value="ABC_TM1"/>
    <property type="match status" value="1"/>
</dbReference>
<feature type="transmembrane region" description="Helical" evidence="7">
    <location>
        <begin position="12"/>
        <end position="29"/>
    </location>
</feature>
<proteinExistence type="inferred from homology"/>
<evidence type="ECO:0000256" key="3">
    <source>
        <dbReference type="ARBA" id="ARBA00022475"/>
    </source>
</evidence>
<evidence type="ECO:0000313" key="10">
    <source>
        <dbReference type="Proteomes" id="UP000321769"/>
    </source>
</evidence>
<dbReference type="Pfam" id="PF19300">
    <property type="entry name" value="BPD_transp_1_N"/>
    <property type="match status" value="1"/>
</dbReference>
<dbReference type="RefSeq" id="WP_146828000.1">
    <property type="nucleotide sequence ID" value="NZ_BAAAYQ010000005.1"/>
</dbReference>
<keyword evidence="2 7" id="KW-0813">Transport</keyword>
<comment type="similarity">
    <text evidence="7">Belongs to the binding-protein-dependent transport system permease family.</text>
</comment>
<reference evidence="9 10" key="1">
    <citation type="submission" date="2019-07" db="EMBL/GenBank/DDBJ databases">
        <title>Whole genome shotgun sequence of Aeromicrobium flavum NBRC 107625.</title>
        <authorList>
            <person name="Hosoyama A."/>
            <person name="Uohara A."/>
            <person name="Ohji S."/>
            <person name="Ichikawa N."/>
        </authorList>
    </citation>
    <scope>NUCLEOTIDE SEQUENCE [LARGE SCALE GENOMIC DNA]</scope>
    <source>
        <strain evidence="9 10">NBRC 107625</strain>
    </source>
</reference>
<keyword evidence="3" id="KW-1003">Cell membrane</keyword>
<evidence type="ECO:0000256" key="6">
    <source>
        <dbReference type="ARBA" id="ARBA00023136"/>
    </source>
</evidence>
<comment type="caution">
    <text evidence="9">The sequence shown here is derived from an EMBL/GenBank/DDBJ whole genome shotgun (WGS) entry which is preliminary data.</text>
</comment>
<sequence>MAWYIIRRILQAVPVVLGATLLIYALVFLRPGDPIVALFGDKPVSEAVRAQIEAQYNFDKPFLVQWLLFLKGALTLDLGLSFSGQPVIDLIARAFPVTIKLAFMALVIESVLGIAAGFYAGIKRGKLFDSTMLVVSLLVIAVPIFVFGFLMQLVFGVKLAWAPVTVGGDASFTRLLIPAFVLGLVSFAYVLRLTRTSMIENLTADHVRTARAKGLTDGQVNRRHVLRNSLIPVVTYLGADLGTLMAGAIVTEGIFNVPGVGNLAWRAIQQGETPTIVSVVTVMVLIYVVMSLLVDLLYAWLDPRIRYA</sequence>
<dbReference type="PANTHER" id="PTHR43163">
    <property type="entry name" value="DIPEPTIDE TRANSPORT SYSTEM PERMEASE PROTEIN DPPB-RELATED"/>
    <property type="match status" value="1"/>
</dbReference>
<organism evidence="9 10">
    <name type="scientific">Aeromicrobium flavum</name>
    <dbReference type="NCBI Taxonomy" id="416568"/>
    <lineage>
        <taxon>Bacteria</taxon>
        <taxon>Bacillati</taxon>
        <taxon>Actinomycetota</taxon>
        <taxon>Actinomycetes</taxon>
        <taxon>Propionibacteriales</taxon>
        <taxon>Nocardioidaceae</taxon>
        <taxon>Aeromicrobium</taxon>
    </lineage>
</organism>
<dbReference type="AlphaFoldDB" id="A0A512HXG0"/>
<feature type="domain" description="ABC transmembrane type-1" evidence="8">
    <location>
        <begin position="95"/>
        <end position="298"/>
    </location>
</feature>
<evidence type="ECO:0000313" key="9">
    <source>
        <dbReference type="EMBL" id="GEO90138.1"/>
    </source>
</evidence>
<dbReference type="GO" id="GO:0005886">
    <property type="term" value="C:plasma membrane"/>
    <property type="evidence" value="ECO:0007669"/>
    <property type="project" value="UniProtKB-SubCell"/>
</dbReference>
<feature type="transmembrane region" description="Helical" evidence="7">
    <location>
        <begin position="175"/>
        <end position="191"/>
    </location>
</feature>